<feature type="transmembrane region" description="Helical" evidence="1">
    <location>
        <begin position="529"/>
        <end position="546"/>
    </location>
</feature>
<dbReference type="OrthoDB" id="9757940at2"/>
<dbReference type="EMBL" id="SNXI01000033">
    <property type="protein sequence ID" value="TDP27255.1"/>
    <property type="molecule type" value="Genomic_DNA"/>
</dbReference>
<dbReference type="SUPFAM" id="SSF82866">
    <property type="entry name" value="Multidrug efflux transporter AcrB transmembrane domain"/>
    <property type="match status" value="2"/>
</dbReference>
<keyword evidence="1" id="KW-0472">Membrane</keyword>
<dbReference type="RefSeq" id="WP_133540885.1">
    <property type="nucleotide sequence ID" value="NZ_SNXI01000033.1"/>
</dbReference>
<dbReference type="PANTHER" id="PTHR32063">
    <property type="match status" value="1"/>
</dbReference>
<feature type="transmembrane region" description="Helical" evidence="1">
    <location>
        <begin position="434"/>
        <end position="452"/>
    </location>
</feature>
<dbReference type="PANTHER" id="PTHR32063:SF18">
    <property type="entry name" value="CATION EFFLUX SYSTEM PROTEIN"/>
    <property type="match status" value="1"/>
</dbReference>
<dbReference type="InterPro" id="IPR001036">
    <property type="entry name" value="Acrflvin-R"/>
</dbReference>
<feature type="transmembrane region" description="Helical" evidence="1">
    <location>
        <begin position="389"/>
        <end position="413"/>
    </location>
</feature>
<dbReference type="PRINTS" id="PR00702">
    <property type="entry name" value="ACRIFLAVINRP"/>
</dbReference>
<organism evidence="2 3">
    <name type="scientific">Idiomarina aquatica</name>
    <dbReference type="NCBI Taxonomy" id="1327752"/>
    <lineage>
        <taxon>Bacteria</taxon>
        <taxon>Pseudomonadati</taxon>
        <taxon>Pseudomonadota</taxon>
        <taxon>Gammaproteobacteria</taxon>
        <taxon>Alteromonadales</taxon>
        <taxon>Idiomarinaceae</taxon>
        <taxon>Idiomarina</taxon>
    </lineage>
</organism>
<keyword evidence="3" id="KW-1185">Reference proteome</keyword>
<dbReference type="GO" id="GO:0005886">
    <property type="term" value="C:plasma membrane"/>
    <property type="evidence" value="ECO:0007669"/>
    <property type="project" value="TreeGrafter"/>
</dbReference>
<sequence>MNIAQYSMERKTSSWLLLLILLIGGLVSLTQLGRLEDPKFTIKQAMVITQYPGASAQQVEEEVSYPLENAIQELSYVDHVRSISKPGLSQITVEMKSIYRADDLEQIWDELRRKVNDAARALPPGTKTPMVRDDFADVYGVLLAITGDGYSYQDIEHYADFLKRELVLVDGVGKVVETGQQQQQVVVEVSRAKLSNVGIPPARIANLLTTQNTVADAGRVTIEDEAFRIATSGEFESVEELASLVISNPGAEQRISLKDVADVYRTVAEIPQQIVRYNGLPSVWLGLSFADNVNVVDVGERVESRLDELNYAQPIGMQLARIYDQPHAVENSVNNFLLNLVEAVAIVIIALLLTMGFRSGLLIGSVLLLTVLGTFIFMNVFAINLQRVSLGALIIALGMLVDNAIVIADGIAVGMRRGQSKLQAAVITVKQNQWALLGGTVIGIIAFAPIGLSADATGEFAGSLFWVLLISLLLSWITALILIPFLADRLYSQKDINSNTGGDTNSDVYSHPVYQAYRRFLQLCLRHRVFTMLLMAALLVVSAAGFKQVKQAFFPPSTTPMFYVDLWYPQGTDIRTTAQDSSRLEQFLLQQPQVVSVSTTVGQGAPRFTLTYLVEKAYESYAQLIVRAQDTEAMEQLMAKVREQIRRAHPQVEDKLVRVEIGPATPAKIEARISGAEPEVLRQLAKQVETILRDDRGAMNIRHDWRNKTKLLRPRFDESAARRLGVTKQDVNDLLRTNFVGRQVGLYRDGTELLPIISRAPASERVDLDNWQELQIYSPVMDRYLPLAQVVRRIDVEWENALIMRRDRKRTITIMADHDVLGEETATAVFERVRPKIEALELPLGYQLEWGGQYEAANKAQSALFSSLPLGFLVMFIITVLLFNSARLGLVLWTTVPLSIVGVTAGLLILDKPFGFMALLGFLSLSGMLIKNGVVLLEQVNVELAEGKAPHQALVDASVSRVRPVAMAAATTILGMLPLLFDDFFASMATVIMFGLGFATVLTLIVVPVMYLLIAPQPR</sequence>
<keyword evidence="1" id="KW-1133">Transmembrane helix</keyword>
<feature type="transmembrane region" description="Helical" evidence="1">
    <location>
        <begin position="336"/>
        <end position="354"/>
    </location>
</feature>
<feature type="transmembrane region" description="Helical" evidence="1">
    <location>
        <begin position="863"/>
        <end position="883"/>
    </location>
</feature>
<accession>A0A4R6NXA7</accession>
<feature type="transmembrane region" description="Helical" evidence="1">
    <location>
        <begin position="987"/>
        <end position="1014"/>
    </location>
</feature>
<dbReference type="Gene3D" id="3.30.70.1440">
    <property type="entry name" value="Multidrug efflux transporter AcrB pore domain"/>
    <property type="match status" value="1"/>
</dbReference>
<dbReference type="GO" id="GO:0042910">
    <property type="term" value="F:xenobiotic transmembrane transporter activity"/>
    <property type="evidence" value="ECO:0007669"/>
    <property type="project" value="TreeGrafter"/>
</dbReference>
<reference evidence="2 3" key="1">
    <citation type="submission" date="2019-03" db="EMBL/GenBank/DDBJ databases">
        <title>Freshwater and sediment microbial communities from various areas in North America, analyzing microbe dynamics in response to fracking.</title>
        <authorList>
            <person name="Lamendella R."/>
        </authorList>
    </citation>
    <scope>NUCLEOTIDE SEQUENCE [LARGE SCALE GENOMIC DNA]</scope>
    <source>
        <strain evidence="2 3">18_TX</strain>
    </source>
</reference>
<dbReference type="SUPFAM" id="SSF82693">
    <property type="entry name" value="Multidrug efflux transporter AcrB pore domain, PN1, PN2, PC1 and PC2 subdomains"/>
    <property type="match status" value="2"/>
</dbReference>
<protein>
    <submittedName>
        <fullName evidence="2">Multidrug efflux pump subunit AcrB</fullName>
    </submittedName>
</protein>
<evidence type="ECO:0000313" key="3">
    <source>
        <dbReference type="Proteomes" id="UP000295531"/>
    </source>
</evidence>
<dbReference type="AlphaFoldDB" id="A0A4R6NXA7"/>
<name>A0A4R6NXA7_9GAMM</name>
<feature type="transmembrane region" description="Helical" evidence="1">
    <location>
        <begin position="464"/>
        <end position="487"/>
    </location>
</feature>
<keyword evidence="1" id="KW-0812">Transmembrane</keyword>
<feature type="transmembrane region" description="Helical" evidence="1">
    <location>
        <begin position="361"/>
        <end position="383"/>
    </location>
</feature>
<comment type="caution">
    <text evidence="2">The sequence shown here is derived from an EMBL/GenBank/DDBJ whole genome shotgun (WGS) entry which is preliminary data.</text>
</comment>
<gene>
    <name evidence="2" type="ORF">DEU29_1335</name>
</gene>
<dbReference type="Pfam" id="PF00873">
    <property type="entry name" value="ACR_tran"/>
    <property type="match status" value="1"/>
</dbReference>
<dbReference type="SUPFAM" id="SSF82714">
    <property type="entry name" value="Multidrug efflux transporter AcrB TolC docking domain, DN and DC subdomains"/>
    <property type="match status" value="2"/>
</dbReference>
<feature type="transmembrane region" description="Helical" evidence="1">
    <location>
        <begin position="916"/>
        <end position="937"/>
    </location>
</feature>
<dbReference type="Proteomes" id="UP000295531">
    <property type="component" value="Unassembled WGS sequence"/>
</dbReference>
<dbReference type="Gene3D" id="3.30.70.1430">
    <property type="entry name" value="Multidrug efflux transporter AcrB pore domain"/>
    <property type="match status" value="2"/>
</dbReference>
<proteinExistence type="predicted"/>
<dbReference type="InterPro" id="IPR027463">
    <property type="entry name" value="AcrB_DN_DC_subdom"/>
</dbReference>
<evidence type="ECO:0000313" key="2">
    <source>
        <dbReference type="EMBL" id="TDP27255.1"/>
    </source>
</evidence>
<feature type="transmembrane region" description="Helical" evidence="1">
    <location>
        <begin position="962"/>
        <end position="981"/>
    </location>
</feature>
<dbReference type="Gene3D" id="3.30.2090.10">
    <property type="entry name" value="Multidrug efflux transporter AcrB TolC docking domain, DN and DC subdomains"/>
    <property type="match status" value="2"/>
</dbReference>
<evidence type="ECO:0000256" key="1">
    <source>
        <dbReference type="SAM" id="Phobius"/>
    </source>
</evidence>
<dbReference type="Gene3D" id="3.30.70.1320">
    <property type="entry name" value="Multidrug efflux transporter AcrB pore domain like"/>
    <property type="match status" value="1"/>
</dbReference>
<dbReference type="Gene3D" id="1.20.1640.10">
    <property type="entry name" value="Multidrug efflux transporter AcrB transmembrane domain"/>
    <property type="match status" value="2"/>
</dbReference>
<feature type="transmembrane region" description="Helical" evidence="1">
    <location>
        <begin position="890"/>
        <end position="910"/>
    </location>
</feature>